<dbReference type="NCBIfam" id="NF001126">
    <property type="entry name" value="PRK00139.1-4"/>
    <property type="match status" value="1"/>
</dbReference>
<feature type="domain" description="Mur ligase central" evidence="11">
    <location>
        <begin position="117"/>
        <end position="312"/>
    </location>
</feature>
<accession>A0ABP7NX96</accession>
<keyword evidence="2 7" id="KW-0132">Cell division</keyword>
<feature type="domain" description="Mur ligase C-terminal" evidence="10">
    <location>
        <begin position="335"/>
        <end position="466"/>
    </location>
</feature>
<dbReference type="GO" id="GO:0016874">
    <property type="term" value="F:ligase activity"/>
    <property type="evidence" value="ECO:0007669"/>
    <property type="project" value="UniProtKB-KW"/>
</dbReference>
<dbReference type="EMBL" id="BAABDH010000114">
    <property type="protein sequence ID" value="GAA3955350.1"/>
    <property type="molecule type" value="Genomic_DNA"/>
</dbReference>
<evidence type="ECO:0000256" key="3">
    <source>
        <dbReference type="ARBA" id="ARBA00022960"/>
    </source>
</evidence>
<comment type="caution">
    <text evidence="12">The sequence shown here is derived from an EMBL/GenBank/DDBJ whole genome shotgun (WGS) entry which is preliminary data.</text>
</comment>
<dbReference type="InterPro" id="IPR000713">
    <property type="entry name" value="Mur_ligase_N"/>
</dbReference>
<dbReference type="Gene3D" id="3.90.190.20">
    <property type="entry name" value="Mur ligase, C-terminal domain"/>
    <property type="match status" value="1"/>
</dbReference>
<comment type="function">
    <text evidence="7">Catalyzes the addition of meso-diaminopimelic acid to the nucleotide precursor UDP-N-acetylmuramoyl-L-alanyl-D-glutamate (UMAG) in the biosynthesis of bacterial cell-wall peptidoglycan.</text>
</comment>
<feature type="binding site" evidence="7">
    <location>
        <position position="387"/>
    </location>
    <ligand>
        <name>meso-2,6-diaminopimelate</name>
        <dbReference type="ChEBI" id="CHEBI:57791"/>
    </ligand>
</feature>
<evidence type="ECO:0000256" key="2">
    <source>
        <dbReference type="ARBA" id="ARBA00022618"/>
    </source>
</evidence>
<keyword evidence="7 12" id="KW-0436">Ligase</keyword>
<evidence type="ECO:0000256" key="5">
    <source>
        <dbReference type="ARBA" id="ARBA00023306"/>
    </source>
</evidence>
<evidence type="ECO:0000259" key="11">
    <source>
        <dbReference type="Pfam" id="PF08245"/>
    </source>
</evidence>
<dbReference type="Pfam" id="PF08245">
    <property type="entry name" value="Mur_ligase_M"/>
    <property type="match status" value="1"/>
</dbReference>
<keyword evidence="3 7" id="KW-0133">Cell shape</keyword>
<evidence type="ECO:0000256" key="8">
    <source>
        <dbReference type="RuleBase" id="RU004135"/>
    </source>
</evidence>
<evidence type="ECO:0000256" key="1">
    <source>
        <dbReference type="ARBA" id="ARBA00005898"/>
    </source>
</evidence>
<evidence type="ECO:0000313" key="12">
    <source>
        <dbReference type="EMBL" id="GAA3955350.1"/>
    </source>
</evidence>
<dbReference type="EC" id="6.3.2.13" evidence="7"/>
<dbReference type="NCBIfam" id="TIGR01085">
    <property type="entry name" value="murE"/>
    <property type="match status" value="1"/>
</dbReference>
<feature type="binding site" evidence="7">
    <location>
        <position position="38"/>
    </location>
    <ligand>
        <name>UDP-N-acetyl-alpha-D-muramoyl-L-alanyl-D-glutamate</name>
        <dbReference type="ChEBI" id="CHEBI:83900"/>
    </ligand>
</feature>
<keyword evidence="7" id="KW-0547">Nucleotide-binding</keyword>
<keyword evidence="4 7" id="KW-0573">Peptidoglycan synthesis</keyword>
<feature type="domain" description="Mur ligase N-terminal catalytic" evidence="9">
    <location>
        <begin position="31"/>
        <end position="105"/>
    </location>
</feature>
<feature type="binding site" evidence="7">
    <location>
        <position position="194"/>
    </location>
    <ligand>
        <name>UDP-N-acetyl-alpha-D-muramoyl-L-alanyl-D-glutamate</name>
        <dbReference type="ChEBI" id="CHEBI:83900"/>
    </ligand>
</feature>
<name>A0ABP7NX96_9BACT</name>
<dbReference type="SUPFAM" id="SSF53623">
    <property type="entry name" value="MurD-like peptide ligases, catalytic domain"/>
    <property type="match status" value="1"/>
</dbReference>
<dbReference type="RefSeq" id="WP_425553215.1">
    <property type="nucleotide sequence ID" value="NZ_BAABDH010000114.1"/>
</dbReference>
<proteinExistence type="inferred from homology"/>
<feature type="binding site" evidence="7">
    <location>
        <begin position="411"/>
        <end position="414"/>
    </location>
    <ligand>
        <name>meso-2,6-diaminopimelate</name>
        <dbReference type="ChEBI" id="CHEBI:57791"/>
    </ligand>
</feature>
<feature type="binding site" evidence="7">
    <location>
        <position position="188"/>
    </location>
    <ligand>
        <name>UDP-N-acetyl-alpha-D-muramoyl-L-alanyl-D-glutamate</name>
        <dbReference type="ChEBI" id="CHEBI:83900"/>
    </ligand>
</feature>
<evidence type="ECO:0000256" key="7">
    <source>
        <dbReference type="HAMAP-Rule" id="MF_00208"/>
    </source>
</evidence>
<feature type="binding site" evidence="7">
    <location>
        <position position="464"/>
    </location>
    <ligand>
        <name>meso-2,6-diaminopimelate</name>
        <dbReference type="ChEBI" id="CHEBI:57791"/>
    </ligand>
</feature>
<keyword evidence="13" id="KW-1185">Reference proteome</keyword>
<keyword evidence="5 7" id="KW-0131">Cell cycle</keyword>
<evidence type="ECO:0000259" key="9">
    <source>
        <dbReference type="Pfam" id="PF01225"/>
    </source>
</evidence>
<sequence length="495" mass="53167">MTNAASPTHPLAALLADVTVRQQHGAATATISALTLDSRQAGPGTVFFALRGAQTDGHAFIGKAVELGAAAVVCEELPAGLSPDTLYVQVADSAEAMALMAATFYGHPSRQLRLVGITGTNGKTTCATLLHKLFRELGYHVGLLSTVQNQIDEQVIPATHTTPDAIRLNALLARMVQAGCTHTFMEVSSHAVVQHRVTGLRFAGGVFTNLSHDHLDYHGTFDNYLKAKKGFFDALGKKAFALTNADDKRGPVMLQNTAAARETYSLRGPATFRARLIENAVHGLHLEVDGREAQFRLIGVFNAYNLLAVYGTAVLLGEEATEVLTILSGLTSAPGRFEPLLAEKTRITGIVDYAHTPDALENVLSTIADIRQPSQQVITVVGCGGNRDATKRPIMAHLACQGSSRVVLTSDNPRFEDPNDILQQMQAGVQPQDLGKVLTIPDRREAIKTAVALAQPGDIVLVAGKGHETYQEIKGVRAEFDDRQVLREMFDLLGK</sequence>
<keyword evidence="7" id="KW-0963">Cytoplasm</keyword>
<evidence type="ECO:0000256" key="6">
    <source>
        <dbReference type="ARBA" id="ARBA00023316"/>
    </source>
</evidence>
<dbReference type="InterPro" id="IPR036565">
    <property type="entry name" value="Mur-like_cat_sf"/>
</dbReference>
<dbReference type="Pfam" id="PF02875">
    <property type="entry name" value="Mur_ligase_C"/>
    <property type="match status" value="1"/>
</dbReference>
<comment type="cofactor">
    <cofactor evidence="7">
        <name>Mg(2+)</name>
        <dbReference type="ChEBI" id="CHEBI:18420"/>
    </cofactor>
</comment>
<dbReference type="Gene3D" id="3.40.1190.10">
    <property type="entry name" value="Mur-like, catalytic domain"/>
    <property type="match status" value="1"/>
</dbReference>
<feature type="modified residue" description="N6-carboxylysine" evidence="7">
    <location>
        <position position="228"/>
    </location>
</feature>
<dbReference type="InterPro" id="IPR036615">
    <property type="entry name" value="Mur_ligase_C_dom_sf"/>
</dbReference>
<feature type="binding site" evidence="7">
    <location>
        <begin position="161"/>
        <end position="162"/>
    </location>
    <ligand>
        <name>UDP-N-acetyl-alpha-D-muramoyl-L-alanyl-D-glutamate</name>
        <dbReference type="ChEBI" id="CHEBI:83900"/>
    </ligand>
</feature>
<evidence type="ECO:0000256" key="4">
    <source>
        <dbReference type="ARBA" id="ARBA00022984"/>
    </source>
</evidence>
<comment type="catalytic activity">
    <reaction evidence="7">
        <text>UDP-N-acetyl-alpha-D-muramoyl-L-alanyl-D-glutamate + meso-2,6-diaminopimelate + ATP = UDP-N-acetyl-alpha-D-muramoyl-L-alanyl-gamma-D-glutamyl-meso-2,6-diaminopimelate + ADP + phosphate + H(+)</text>
        <dbReference type="Rhea" id="RHEA:23676"/>
        <dbReference type="ChEBI" id="CHEBI:15378"/>
        <dbReference type="ChEBI" id="CHEBI:30616"/>
        <dbReference type="ChEBI" id="CHEBI:43474"/>
        <dbReference type="ChEBI" id="CHEBI:57791"/>
        <dbReference type="ChEBI" id="CHEBI:83900"/>
        <dbReference type="ChEBI" id="CHEBI:83905"/>
        <dbReference type="ChEBI" id="CHEBI:456216"/>
        <dbReference type="EC" id="6.3.2.13"/>
    </reaction>
</comment>
<dbReference type="PANTHER" id="PTHR23135:SF4">
    <property type="entry name" value="UDP-N-ACETYLMURAMOYL-L-ALANYL-D-GLUTAMATE--2,6-DIAMINOPIMELATE LIGASE MURE HOMOLOG, CHLOROPLASTIC"/>
    <property type="match status" value="1"/>
</dbReference>
<dbReference type="PANTHER" id="PTHR23135">
    <property type="entry name" value="MUR LIGASE FAMILY MEMBER"/>
    <property type="match status" value="1"/>
</dbReference>
<dbReference type="SUPFAM" id="SSF53244">
    <property type="entry name" value="MurD-like peptide ligases, peptide-binding domain"/>
    <property type="match status" value="1"/>
</dbReference>
<feature type="binding site" evidence="7">
    <location>
        <position position="196"/>
    </location>
    <ligand>
        <name>UDP-N-acetyl-alpha-D-muramoyl-L-alanyl-D-glutamate</name>
        <dbReference type="ChEBI" id="CHEBI:83900"/>
    </ligand>
</feature>
<comment type="subcellular location">
    <subcellularLocation>
        <location evidence="7 8">Cytoplasm</location>
    </subcellularLocation>
</comment>
<dbReference type="InterPro" id="IPR005761">
    <property type="entry name" value="UDP-N-AcMur-Glu-dNH2Pim_ligase"/>
</dbReference>
<gene>
    <name evidence="7" type="primary">murE</name>
    <name evidence="12" type="ORF">GCM10022406_40990</name>
</gene>
<evidence type="ECO:0000259" key="10">
    <source>
        <dbReference type="Pfam" id="PF02875"/>
    </source>
</evidence>
<feature type="binding site" evidence="7">
    <location>
        <position position="468"/>
    </location>
    <ligand>
        <name>meso-2,6-diaminopimelate</name>
        <dbReference type="ChEBI" id="CHEBI:57791"/>
    </ligand>
</feature>
<dbReference type="Proteomes" id="UP001499909">
    <property type="component" value="Unassembled WGS sequence"/>
</dbReference>
<comment type="similarity">
    <text evidence="1 7">Belongs to the MurCDEF family. MurE subfamily.</text>
</comment>
<organism evidence="12 13">
    <name type="scientific">Hymenobacter algoricola</name>
    <dbReference type="NCBI Taxonomy" id="486267"/>
    <lineage>
        <taxon>Bacteria</taxon>
        <taxon>Pseudomonadati</taxon>
        <taxon>Bacteroidota</taxon>
        <taxon>Cytophagia</taxon>
        <taxon>Cytophagales</taxon>
        <taxon>Hymenobacteraceae</taxon>
        <taxon>Hymenobacter</taxon>
    </lineage>
</organism>
<comment type="caution">
    <text evidence="7">Lacks conserved residue(s) required for the propagation of feature annotation.</text>
</comment>
<keyword evidence="6 7" id="KW-0961">Cell wall biogenesis/degradation</keyword>
<evidence type="ECO:0000313" key="13">
    <source>
        <dbReference type="Proteomes" id="UP001499909"/>
    </source>
</evidence>
<feature type="binding site" evidence="7">
    <location>
        <begin position="119"/>
        <end position="125"/>
    </location>
    <ligand>
        <name>ATP</name>
        <dbReference type="ChEBI" id="CHEBI:30616"/>
    </ligand>
</feature>
<dbReference type="HAMAP" id="MF_00208">
    <property type="entry name" value="MurE"/>
    <property type="match status" value="1"/>
</dbReference>
<comment type="PTM">
    <text evidence="7">Carboxylation is probably crucial for Mg(2+) binding and, consequently, for the gamma-phosphate positioning of ATP.</text>
</comment>
<keyword evidence="7" id="KW-0460">Magnesium</keyword>
<keyword evidence="7" id="KW-0067">ATP-binding</keyword>
<dbReference type="Gene3D" id="3.40.1390.10">
    <property type="entry name" value="MurE/MurF, N-terminal domain"/>
    <property type="match status" value="1"/>
</dbReference>
<protein>
    <recommendedName>
        <fullName evidence="7">UDP-N-acetylmuramoyl-L-alanyl-D-glutamate--2,6-diaminopimelate ligase</fullName>
        <ecNumber evidence="7">6.3.2.13</ecNumber>
    </recommendedName>
    <alternativeName>
        <fullName evidence="7">Meso-A2pm-adding enzyme</fullName>
    </alternativeName>
    <alternativeName>
        <fullName evidence="7">Meso-diaminopimelate-adding enzyme</fullName>
    </alternativeName>
    <alternativeName>
        <fullName evidence="7">UDP-MurNAc-L-Ala-D-Glu:meso-diaminopimelate ligase</fullName>
    </alternativeName>
    <alternativeName>
        <fullName evidence="7">UDP-MurNAc-tripeptide synthetase</fullName>
    </alternativeName>
    <alternativeName>
        <fullName evidence="7">UDP-N-acetylmuramyl-tripeptide synthetase</fullName>
    </alternativeName>
</protein>
<comment type="pathway">
    <text evidence="7 8">Cell wall biogenesis; peptidoglycan biosynthesis.</text>
</comment>
<dbReference type="InterPro" id="IPR035911">
    <property type="entry name" value="MurE/MurF_N"/>
</dbReference>
<reference evidence="13" key="1">
    <citation type="journal article" date="2019" name="Int. J. Syst. Evol. Microbiol.">
        <title>The Global Catalogue of Microorganisms (GCM) 10K type strain sequencing project: providing services to taxonomists for standard genome sequencing and annotation.</title>
        <authorList>
            <consortium name="The Broad Institute Genomics Platform"/>
            <consortium name="The Broad Institute Genome Sequencing Center for Infectious Disease"/>
            <person name="Wu L."/>
            <person name="Ma J."/>
        </authorList>
    </citation>
    <scope>NUCLEOTIDE SEQUENCE [LARGE SCALE GENOMIC DNA]</scope>
    <source>
        <strain evidence="13">JCM 17214</strain>
    </source>
</reference>
<dbReference type="Pfam" id="PF01225">
    <property type="entry name" value="Mur_ligase"/>
    <property type="match status" value="1"/>
</dbReference>
<feature type="binding site" evidence="7">
    <location>
        <position position="36"/>
    </location>
    <ligand>
        <name>UDP-N-acetyl-alpha-D-muramoyl-L-alanyl-D-glutamate</name>
        <dbReference type="ChEBI" id="CHEBI:83900"/>
    </ligand>
</feature>
<dbReference type="InterPro" id="IPR013221">
    <property type="entry name" value="Mur_ligase_cen"/>
</dbReference>
<dbReference type="InterPro" id="IPR004101">
    <property type="entry name" value="Mur_ligase_C"/>
</dbReference>
<dbReference type="SUPFAM" id="SSF63418">
    <property type="entry name" value="MurE/MurF N-terminal domain"/>
    <property type="match status" value="1"/>
</dbReference>
<feature type="short sequence motif" description="Meso-diaminopimelate recognition motif" evidence="7">
    <location>
        <begin position="411"/>
        <end position="414"/>
    </location>
</feature>